<dbReference type="InterPro" id="IPR023214">
    <property type="entry name" value="HAD_sf"/>
</dbReference>
<comment type="similarity">
    <text evidence="3">Belongs to the HAD-like hydrolase superfamily. CbbY/CbbZ/Gph/YieH family.</text>
</comment>
<dbReference type="SFLD" id="SFLDS00003">
    <property type="entry name" value="Haloacid_Dehalogenase"/>
    <property type="match status" value="1"/>
</dbReference>
<dbReference type="PANTHER" id="PTHR43434">
    <property type="entry name" value="PHOSPHOGLYCOLATE PHOSPHATASE"/>
    <property type="match status" value="1"/>
</dbReference>
<evidence type="ECO:0000256" key="3">
    <source>
        <dbReference type="ARBA" id="ARBA00006171"/>
    </source>
</evidence>
<comment type="pathway">
    <text evidence="2">Organic acid metabolism; glycolate biosynthesis; glycolate from 2-phosphoglycolate: step 1/1.</text>
</comment>
<dbReference type="InterPro" id="IPR006439">
    <property type="entry name" value="HAD-SF_hydro_IA"/>
</dbReference>
<evidence type="ECO:0000256" key="1">
    <source>
        <dbReference type="ARBA" id="ARBA00000830"/>
    </source>
</evidence>
<dbReference type="Proteomes" id="UP000315017">
    <property type="component" value="Chromosome"/>
</dbReference>
<dbReference type="InterPro" id="IPR050155">
    <property type="entry name" value="HAD-like_hydrolase_sf"/>
</dbReference>
<dbReference type="EC" id="3.1.3.18" evidence="4"/>
<dbReference type="NCBIfam" id="TIGR01549">
    <property type="entry name" value="HAD-SF-IA-v1"/>
    <property type="match status" value="1"/>
</dbReference>
<dbReference type="SUPFAM" id="SSF56784">
    <property type="entry name" value="HAD-like"/>
    <property type="match status" value="1"/>
</dbReference>
<dbReference type="Pfam" id="PF13419">
    <property type="entry name" value="HAD_2"/>
    <property type="match status" value="1"/>
</dbReference>
<keyword evidence="6" id="KW-1185">Reference proteome</keyword>
<dbReference type="EMBL" id="CP036274">
    <property type="protein sequence ID" value="QDU25926.1"/>
    <property type="molecule type" value="Genomic_DNA"/>
</dbReference>
<gene>
    <name evidence="5" type="primary">cbbZC</name>
    <name evidence="5" type="ORF">ETAA8_09980</name>
</gene>
<comment type="catalytic activity">
    <reaction evidence="1">
        <text>2-phosphoglycolate + H2O = glycolate + phosphate</text>
        <dbReference type="Rhea" id="RHEA:14369"/>
        <dbReference type="ChEBI" id="CHEBI:15377"/>
        <dbReference type="ChEBI" id="CHEBI:29805"/>
        <dbReference type="ChEBI" id="CHEBI:43474"/>
        <dbReference type="ChEBI" id="CHEBI:58033"/>
        <dbReference type="EC" id="3.1.3.18"/>
    </reaction>
</comment>
<dbReference type="GO" id="GO:0008967">
    <property type="term" value="F:phosphoglycolate phosphatase activity"/>
    <property type="evidence" value="ECO:0007669"/>
    <property type="project" value="UniProtKB-EC"/>
</dbReference>
<dbReference type="KEGG" id="aagg:ETAA8_09980"/>
<dbReference type="InterPro" id="IPR041492">
    <property type="entry name" value="HAD_2"/>
</dbReference>
<accession>A0A517Y6T3</accession>
<evidence type="ECO:0000256" key="2">
    <source>
        <dbReference type="ARBA" id="ARBA00004818"/>
    </source>
</evidence>
<dbReference type="InterPro" id="IPR036412">
    <property type="entry name" value="HAD-like_sf"/>
</dbReference>
<evidence type="ECO:0000256" key="4">
    <source>
        <dbReference type="ARBA" id="ARBA00013078"/>
    </source>
</evidence>
<dbReference type="RefSeq" id="WP_145085660.1">
    <property type="nucleotide sequence ID" value="NZ_CP036274.1"/>
</dbReference>
<reference evidence="5 6" key="1">
    <citation type="submission" date="2019-02" db="EMBL/GenBank/DDBJ databases">
        <title>Deep-cultivation of Planctomycetes and their phenomic and genomic characterization uncovers novel biology.</title>
        <authorList>
            <person name="Wiegand S."/>
            <person name="Jogler M."/>
            <person name="Boedeker C."/>
            <person name="Pinto D."/>
            <person name="Vollmers J."/>
            <person name="Rivas-Marin E."/>
            <person name="Kohn T."/>
            <person name="Peeters S.H."/>
            <person name="Heuer A."/>
            <person name="Rast P."/>
            <person name="Oberbeckmann S."/>
            <person name="Bunk B."/>
            <person name="Jeske O."/>
            <person name="Meyerdierks A."/>
            <person name="Storesund J.E."/>
            <person name="Kallscheuer N."/>
            <person name="Luecker S."/>
            <person name="Lage O.M."/>
            <person name="Pohl T."/>
            <person name="Merkel B.J."/>
            <person name="Hornburger P."/>
            <person name="Mueller R.-W."/>
            <person name="Bruemmer F."/>
            <person name="Labrenz M."/>
            <person name="Spormann A.M."/>
            <person name="Op den Camp H."/>
            <person name="Overmann J."/>
            <person name="Amann R."/>
            <person name="Jetten M.S.M."/>
            <person name="Mascher T."/>
            <person name="Medema M.H."/>
            <person name="Devos D.P."/>
            <person name="Kaster A.-K."/>
            <person name="Ovreas L."/>
            <person name="Rohde M."/>
            <person name="Galperin M.Y."/>
            <person name="Jogler C."/>
        </authorList>
    </citation>
    <scope>NUCLEOTIDE SEQUENCE [LARGE SCALE GENOMIC DNA]</scope>
    <source>
        <strain evidence="5 6">ETA_A8</strain>
    </source>
</reference>
<dbReference type="PANTHER" id="PTHR43434:SF1">
    <property type="entry name" value="PHOSPHOGLYCOLATE PHOSPHATASE"/>
    <property type="match status" value="1"/>
</dbReference>
<protein>
    <recommendedName>
        <fullName evidence="4">phosphoglycolate phosphatase</fullName>
        <ecNumber evidence="4">3.1.3.18</ecNumber>
    </recommendedName>
</protein>
<dbReference type="Gene3D" id="1.10.150.240">
    <property type="entry name" value="Putative phosphatase, domain 2"/>
    <property type="match status" value="1"/>
</dbReference>
<organism evidence="5 6">
    <name type="scientific">Anatilimnocola aggregata</name>
    <dbReference type="NCBI Taxonomy" id="2528021"/>
    <lineage>
        <taxon>Bacteria</taxon>
        <taxon>Pseudomonadati</taxon>
        <taxon>Planctomycetota</taxon>
        <taxon>Planctomycetia</taxon>
        <taxon>Pirellulales</taxon>
        <taxon>Pirellulaceae</taxon>
        <taxon>Anatilimnocola</taxon>
    </lineage>
</organism>
<name>A0A517Y6T3_9BACT</name>
<sequence>MQPRAIFFDFDFTLAESSVATIECANHALVELGLPAVDREAIRRCVAFPLPEVFARLTGIEDPQIGARFCEAYIRRADQVTAQLTTLFPGVEKTLRGLRQSGYRLGIVSTKYRYRIQSILSHLGAHDLVDVIVGGEDVRQHKPAPEPLWRALSRWQLAPDEALYCGDHPVDAQAAEAAEVPFVAVLSGPSLIAEFDGFPRRAVLQSVTQLPAWLGVME</sequence>
<keyword evidence="5" id="KW-0378">Hydrolase</keyword>
<dbReference type="SFLD" id="SFLDG01129">
    <property type="entry name" value="C1.5:_HAD__Beta-PGM__Phosphata"/>
    <property type="match status" value="1"/>
</dbReference>
<evidence type="ECO:0000313" key="6">
    <source>
        <dbReference type="Proteomes" id="UP000315017"/>
    </source>
</evidence>
<dbReference type="AlphaFoldDB" id="A0A517Y6T3"/>
<dbReference type="GO" id="GO:0006281">
    <property type="term" value="P:DNA repair"/>
    <property type="evidence" value="ECO:0007669"/>
    <property type="project" value="TreeGrafter"/>
</dbReference>
<evidence type="ECO:0000313" key="5">
    <source>
        <dbReference type="EMBL" id="QDU25926.1"/>
    </source>
</evidence>
<proteinExistence type="inferred from homology"/>
<dbReference type="Gene3D" id="3.40.50.1000">
    <property type="entry name" value="HAD superfamily/HAD-like"/>
    <property type="match status" value="1"/>
</dbReference>
<dbReference type="OrthoDB" id="9792518at2"/>
<dbReference type="InterPro" id="IPR023198">
    <property type="entry name" value="PGP-like_dom2"/>
</dbReference>